<dbReference type="InterPro" id="IPR000313">
    <property type="entry name" value="PWWP_dom"/>
</dbReference>
<evidence type="ECO:0000313" key="6">
    <source>
        <dbReference type="Proteomes" id="UP000002009"/>
    </source>
</evidence>
<evidence type="ECO:0000256" key="1">
    <source>
        <dbReference type="ARBA" id="ARBA00022603"/>
    </source>
</evidence>
<keyword evidence="6" id="KW-1185">Reference proteome</keyword>
<protein>
    <recommendedName>
        <fullName evidence="4">PWWP domain-containing protein</fullName>
    </recommendedName>
</protein>
<keyword evidence="2" id="KW-0808">Transferase</keyword>
<dbReference type="OMA" id="NSFGWVR"/>
<dbReference type="PROSITE" id="PS50812">
    <property type="entry name" value="PWWP"/>
    <property type="match status" value="1"/>
</dbReference>
<feature type="domain" description="PWWP" evidence="4">
    <location>
        <begin position="529"/>
        <end position="592"/>
    </location>
</feature>
<dbReference type="KEGG" id="mis:MICPUN_57348"/>
<evidence type="ECO:0000313" key="5">
    <source>
        <dbReference type="EMBL" id="ACO61965.1"/>
    </source>
</evidence>
<feature type="region of interest" description="Disordered" evidence="3">
    <location>
        <begin position="631"/>
        <end position="672"/>
    </location>
</feature>
<dbReference type="STRING" id="296587.C1E2S3"/>
<dbReference type="CDD" id="cd05162">
    <property type="entry name" value="PWWP"/>
    <property type="match status" value="1"/>
</dbReference>
<organism evidence="5 6">
    <name type="scientific">Micromonas commoda (strain RCC299 / NOUM17 / CCMP2709)</name>
    <name type="common">Picoplanktonic green alga</name>
    <dbReference type="NCBI Taxonomy" id="296587"/>
    <lineage>
        <taxon>Eukaryota</taxon>
        <taxon>Viridiplantae</taxon>
        <taxon>Chlorophyta</taxon>
        <taxon>Mamiellophyceae</taxon>
        <taxon>Mamiellales</taxon>
        <taxon>Mamiellaceae</taxon>
        <taxon>Micromonas</taxon>
    </lineage>
</organism>
<dbReference type="Pfam" id="PF00855">
    <property type="entry name" value="PWWP"/>
    <property type="match status" value="1"/>
</dbReference>
<dbReference type="GeneID" id="8242325"/>
<dbReference type="eggNOG" id="ENOG502QQX0">
    <property type="taxonomic scope" value="Eukaryota"/>
</dbReference>
<dbReference type="OrthoDB" id="62853at2759"/>
<dbReference type="SUPFAM" id="SSF53335">
    <property type="entry name" value="S-adenosyl-L-methionine-dependent methyltransferases"/>
    <property type="match status" value="1"/>
</dbReference>
<feature type="compositionally biased region" description="Gly residues" evidence="3">
    <location>
        <begin position="848"/>
        <end position="865"/>
    </location>
</feature>
<dbReference type="PANTHER" id="PTHR10688:SF5">
    <property type="entry name" value="PWWP DOMAIN-CONTAINING PROTEIN 1-RELATED"/>
    <property type="match status" value="1"/>
</dbReference>
<proteinExistence type="predicted"/>
<evidence type="ECO:0000256" key="3">
    <source>
        <dbReference type="SAM" id="MobiDB-lite"/>
    </source>
</evidence>
<dbReference type="InParanoid" id="C1E2S3"/>
<dbReference type="AlphaFoldDB" id="C1E2S3"/>
<feature type="compositionally biased region" description="Low complexity" evidence="3">
    <location>
        <begin position="866"/>
        <end position="880"/>
    </location>
</feature>
<dbReference type="Gene3D" id="2.30.30.140">
    <property type="match status" value="1"/>
</dbReference>
<feature type="region of interest" description="Disordered" evidence="3">
    <location>
        <begin position="477"/>
        <end position="517"/>
    </location>
</feature>
<dbReference type="PANTHER" id="PTHR10688">
    <property type="entry name" value="PWWP DOMAIN-CONTAINING PROTEIN"/>
    <property type="match status" value="1"/>
</dbReference>
<gene>
    <name evidence="5" type="ORF">MICPUN_57348</name>
</gene>
<dbReference type="SMART" id="SM00293">
    <property type="entry name" value="PWWP"/>
    <property type="match status" value="1"/>
</dbReference>
<feature type="region of interest" description="Disordered" evidence="3">
    <location>
        <begin position="848"/>
        <end position="945"/>
    </location>
</feature>
<name>C1E2S3_MICCC</name>
<dbReference type="Proteomes" id="UP000002009">
    <property type="component" value="Chromosome 3"/>
</dbReference>
<dbReference type="Gene3D" id="3.40.50.150">
    <property type="entry name" value="Vaccinia Virus protein VP39"/>
    <property type="match status" value="1"/>
</dbReference>
<dbReference type="InterPro" id="IPR052657">
    <property type="entry name" value="PDP_family_Arabidopsis"/>
</dbReference>
<feature type="compositionally biased region" description="Acidic residues" evidence="3">
    <location>
        <begin position="499"/>
        <end position="516"/>
    </location>
</feature>
<feature type="compositionally biased region" description="Basic and acidic residues" evidence="3">
    <location>
        <begin position="645"/>
        <end position="659"/>
    </location>
</feature>
<dbReference type="GO" id="GO:0032259">
    <property type="term" value="P:methylation"/>
    <property type="evidence" value="ECO:0007669"/>
    <property type="project" value="UniProtKB-KW"/>
</dbReference>
<dbReference type="EMBL" id="CP001324">
    <property type="protein sequence ID" value="ACO61965.1"/>
    <property type="molecule type" value="Genomic_DNA"/>
</dbReference>
<evidence type="ECO:0000256" key="2">
    <source>
        <dbReference type="ARBA" id="ARBA00022679"/>
    </source>
</evidence>
<dbReference type="GO" id="GO:0008168">
    <property type="term" value="F:methyltransferase activity"/>
    <property type="evidence" value="ECO:0007669"/>
    <property type="project" value="UniProtKB-KW"/>
</dbReference>
<evidence type="ECO:0000259" key="4">
    <source>
        <dbReference type="PROSITE" id="PS50812"/>
    </source>
</evidence>
<keyword evidence="1" id="KW-0489">Methyltransferase</keyword>
<sequence length="945" mass="97337">MDCLVHTSSRLKVASLFSGCGVLDYGLTQAGHEIILQTESDDAAREVLAARFQGICQPRDAGMVEVLPADTDLLAASVVSAELEGSWRESWSKDSVASKLKQVLRLMKSSPRTPWVLIEASSALLESDGDGVPIICDLVSEFERLGYRWAHRTVAPVAFGVPDVKPRVVLVGSKHGDPRDVLLTEDAGAIAPFDAPGPDQAQAFVFNRQTDGRVRVFSDFVEGFNPGGASCVLMPGGGLTALEVHDAERLQGLPPGWTLTSRPPAIGTPVDNAPRWNALAASMGCVPATQWIGARLANPYKLKASDSIGVPFESPITVPWPPCAYNVGSGRCAAPVSPFPRATPGAALPTLGAFVTPPSVGGHSSSMEVVTKETALDCVKALRAAGWQPPPQLIAVEVAAEAAIAAAAAAAAAQMPGAKPGEKRGSPALQDPVAAQAAALAALAPMMAAVQAADAGASLAGLGNPAAALAAAAAASGGAPRSKKSKTSAHGVNAHKDEPAEEEGDESEEDDPDDDSYTVANITLRSRKESQVVWAKLPGHPFWPGLKVDLKKDKVPPETMNMRKENEALVIFFGENSFGWVREDQVLDFKEAYAEKAREPIRNKARFNSALQEALNDIEKRGVAFVPPAIQQRGKSGGHHGHSNGHKDAKKDVLKKDGDGGGTNGEKFPVHLPTGEEAKARAESLVASAAKAIASGRLTTEGCACRVCANPASPKNALSGKEKGGAGAPVCLRIEAQKAAAEHAVGAMLTLQGEASVGHVIEIFWPLDDVHYGAKITSYDPVEMQHMVMYDADGVREYLCLWNEDVKVLDGPTPGEGPAPDAPRDHATQPGMANLAALASAGAVNGGGSRGGAGGAGGDEAGGAPGAKTEPAETEAAAADGAEDGCLEALMGLASDSSAPSSPAPSAAPRKGGQRAATNGGAAGSGSARLSSRQATKESANAAGP</sequence>
<dbReference type="CDD" id="cd20404">
    <property type="entry name" value="Tudor_Agenet_AtEML-like"/>
    <property type="match status" value="1"/>
</dbReference>
<feature type="compositionally biased region" description="Low complexity" evidence="3">
    <location>
        <begin position="894"/>
        <end position="934"/>
    </location>
</feature>
<reference evidence="5 6" key="1">
    <citation type="journal article" date="2009" name="Science">
        <title>Green evolution and dynamic adaptations revealed by genomes of the marine picoeukaryotes Micromonas.</title>
        <authorList>
            <person name="Worden A.Z."/>
            <person name="Lee J.H."/>
            <person name="Mock T."/>
            <person name="Rouze P."/>
            <person name="Simmons M.P."/>
            <person name="Aerts A.L."/>
            <person name="Allen A.E."/>
            <person name="Cuvelier M.L."/>
            <person name="Derelle E."/>
            <person name="Everett M.V."/>
            <person name="Foulon E."/>
            <person name="Grimwood J."/>
            <person name="Gundlach H."/>
            <person name="Henrissat B."/>
            <person name="Napoli C."/>
            <person name="McDonald S.M."/>
            <person name="Parker M.S."/>
            <person name="Rombauts S."/>
            <person name="Salamov A."/>
            <person name="Von Dassow P."/>
            <person name="Badger J.H."/>
            <person name="Coutinho P.M."/>
            <person name="Demir E."/>
            <person name="Dubchak I."/>
            <person name="Gentemann C."/>
            <person name="Eikrem W."/>
            <person name="Gready J.E."/>
            <person name="John U."/>
            <person name="Lanier W."/>
            <person name="Lindquist E.A."/>
            <person name="Lucas S."/>
            <person name="Mayer K.F."/>
            <person name="Moreau H."/>
            <person name="Not F."/>
            <person name="Otillar R."/>
            <person name="Panaud O."/>
            <person name="Pangilinan J."/>
            <person name="Paulsen I."/>
            <person name="Piegu B."/>
            <person name="Poliakov A."/>
            <person name="Robbens S."/>
            <person name="Schmutz J."/>
            <person name="Toulza E."/>
            <person name="Wyss T."/>
            <person name="Zelensky A."/>
            <person name="Zhou K."/>
            <person name="Armbrust E.V."/>
            <person name="Bhattacharya D."/>
            <person name="Goodenough U.W."/>
            <person name="Van de Peer Y."/>
            <person name="Grigoriev I.V."/>
        </authorList>
    </citation>
    <scope>NUCLEOTIDE SEQUENCE [LARGE SCALE GENOMIC DNA]</scope>
    <source>
        <strain evidence="6">RCC299 / NOUM17</strain>
    </source>
</reference>
<dbReference type="Pfam" id="PF00145">
    <property type="entry name" value="DNA_methylase"/>
    <property type="match status" value="1"/>
</dbReference>
<accession>C1E2S3</accession>
<dbReference type="InterPro" id="IPR029063">
    <property type="entry name" value="SAM-dependent_MTases_sf"/>
</dbReference>
<dbReference type="SUPFAM" id="SSF63748">
    <property type="entry name" value="Tudor/PWWP/MBT"/>
    <property type="match status" value="1"/>
</dbReference>
<dbReference type="RefSeq" id="XP_002500707.1">
    <property type="nucleotide sequence ID" value="XM_002500661.1"/>
</dbReference>
<dbReference type="InterPro" id="IPR001525">
    <property type="entry name" value="C5_MeTfrase"/>
</dbReference>